<dbReference type="Proteomes" id="UP000054324">
    <property type="component" value="Unassembled WGS sequence"/>
</dbReference>
<dbReference type="CTD" id="20316260"/>
<keyword evidence="2" id="KW-1185">Reference proteome</keyword>
<accession>A0A075A7S2</accession>
<protein>
    <submittedName>
        <fullName evidence="1">Uncharacterized protein</fullName>
    </submittedName>
</protein>
<reference evidence="1 2" key="1">
    <citation type="submission" date="2013-11" db="EMBL/GenBank/DDBJ databases">
        <title>Opisthorchis viverrini - life in the bile duct.</title>
        <authorList>
            <person name="Young N.D."/>
            <person name="Nagarajan N."/>
            <person name="Lin S.J."/>
            <person name="Korhonen P.K."/>
            <person name="Jex A.R."/>
            <person name="Hall R.S."/>
            <person name="Safavi-Hemami H."/>
            <person name="Kaewkong W."/>
            <person name="Bertrand D."/>
            <person name="Gao S."/>
            <person name="Seet Q."/>
            <person name="Wongkham S."/>
            <person name="Teh B.T."/>
            <person name="Wongkham C."/>
            <person name="Intapan P.M."/>
            <person name="Maleewong W."/>
            <person name="Yang X."/>
            <person name="Hu M."/>
            <person name="Wang Z."/>
            <person name="Hofmann A."/>
            <person name="Sternberg P.W."/>
            <person name="Tan P."/>
            <person name="Wang J."/>
            <person name="Gasser R.B."/>
        </authorList>
    </citation>
    <scope>NUCLEOTIDE SEQUENCE [LARGE SCALE GENOMIC DNA]</scope>
</reference>
<organism evidence="1 2">
    <name type="scientific">Opisthorchis viverrini</name>
    <name type="common">Southeast Asian liver fluke</name>
    <dbReference type="NCBI Taxonomy" id="6198"/>
    <lineage>
        <taxon>Eukaryota</taxon>
        <taxon>Metazoa</taxon>
        <taxon>Spiralia</taxon>
        <taxon>Lophotrochozoa</taxon>
        <taxon>Platyhelminthes</taxon>
        <taxon>Trematoda</taxon>
        <taxon>Digenea</taxon>
        <taxon>Opisthorchiida</taxon>
        <taxon>Opisthorchiata</taxon>
        <taxon>Opisthorchiidae</taxon>
        <taxon>Opisthorchis</taxon>
    </lineage>
</organism>
<evidence type="ECO:0000313" key="1">
    <source>
        <dbReference type="EMBL" id="KER31700.1"/>
    </source>
</evidence>
<proteinExistence type="predicted"/>
<evidence type="ECO:0000313" key="2">
    <source>
        <dbReference type="Proteomes" id="UP000054324"/>
    </source>
</evidence>
<dbReference type="EMBL" id="KL596642">
    <property type="protein sequence ID" value="KER31700.1"/>
    <property type="molecule type" value="Genomic_DNA"/>
</dbReference>
<dbReference type="KEGG" id="ovi:T265_02072"/>
<dbReference type="AlphaFoldDB" id="A0A075A7S2"/>
<sequence length="99" mass="11286">MSRLSRKRLVPQHELLLLKMEEFVGDVQTIRSCVTCNLQAKLMTNGSLNPESTRTVPEFVHVPSDFTEWTNELSLNALPGKIKFQRQNSAPNQNCKQTD</sequence>
<gene>
    <name evidence="1" type="ORF">T265_02072</name>
</gene>
<dbReference type="GeneID" id="20316260"/>
<dbReference type="RefSeq" id="XP_009164495.1">
    <property type="nucleotide sequence ID" value="XM_009166231.1"/>
</dbReference>
<name>A0A075A7S2_OPIVI</name>